<feature type="region of interest" description="Disordered" evidence="1">
    <location>
        <begin position="488"/>
        <end position="513"/>
    </location>
</feature>
<dbReference type="HOGENOM" id="CLU_031972_0_0_1"/>
<dbReference type="Proteomes" id="UP000009328">
    <property type="component" value="Unassembled WGS sequence"/>
</dbReference>
<feature type="chain" id="PRO_5003834572" evidence="2">
    <location>
        <begin position="19"/>
        <end position="539"/>
    </location>
</feature>
<comment type="caution">
    <text evidence="3">The sequence shown here is derived from an EMBL/GenBank/DDBJ whole genome shotgun (WGS) entry which is preliminary data.</text>
</comment>
<evidence type="ECO:0000313" key="3">
    <source>
        <dbReference type="EMBL" id="CCH46617.1"/>
    </source>
</evidence>
<gene>
    <name evidence="3" type="ORF">BN7_6211</name>
</gene>
<dbReference type="InParanoid" id="K0KX43"/>
<proteinExistence type="predicted"/>
<dbReference type="STRING" id="1206466.K0KX43"/>
<feature type="signal peptide" evidence="2">
    <location>
        <begin position="1"/>
        <end position="18"/>
    </location>
</feature>
<keyword evidence="4" id="KW-1185">Reference proteome</keyword>
<reference evidence="3 4" key="1">
    <citation type="journal article" date="2012" name="Eukaryot. Cell">
        <title>Draft genome sequence of Wickerhamomyces ciferrii NRRL Y-1031 F-60-10.</title>
        <authorList>
            <person name="Schneider J."/>
            <person name="Andrea H."/>
            <person name="Blom J."/>
            <person name="Jaenicke S."/>
            <person name="Ruckert C."/>
            <person name="Schorsch C."/>
            <person name="Szczepanowski R."/>
            <person name="Farwick M."/>
            <person name="Goesmann A."/>
            <person name="Puhler A."/>
            <person name="Schaffer S."/>
            <person name="Tauch A."/>
            <person name="Kohler T."/>
            <person name="Brinkrolf K."/>
        </authorList>
    </citation>
    <scope>NUCLEOTIDE SEQUENCE [LARGE SCALE GENOMIC DNA]</scope>
    <source>
        <strain evidence="4">ATCC 14091 / BCRC 22168 / CBS 111 / JCM 3599 / NBRC 0793 / NRRL Y-1031 F-60-10</strain>
    </source>
</reference>
<dbReference type="AlphaFoldDB" id="K0KX43"/>
<feature type="compositionally biased region" description="Basic and acidic residues" evidence="1">
    <location>
        <begin position="496"/>
        <end position="513"/>
    </location>
</feature>
<dbReference type="EMBL" id="CAIF01000256">
    <property type="protein sequence ID" value="CCH46617.1"/>
    <property type="molecule type" value="Genomic_DNA"/>
</dbReference>
<dbReference type="eggNOG" id="ENOG502SDTR">
    <property type="taxonomic scope" value="Eukaryota"/>
</dbReference>
<organism evidence="3 4">
    <name type="scientific">Wickerhamomyces ciferrii (strain ATCC 14091 / BCRC 22168 / CBS 111 / JCM 3599 / NBRC 0793 / NRRL Y-1031 F-60-10)</name>
    <name type="common">Yeast</name>
    <name type="synonym">Pichia ciferrii</name>
    <dbReference type="NCBI Taxonomy" id="1206466"/>
    <lineage>
        <taxon>Eukaryota</taxon>
        <taxon>Fungi</taxon>
        <taxon>Dikarya</taxon>
        <taxon>Ascomycota</taxon>
        <taxon>Saccharomycotina</taxon>
        <taxon>Saccharomycetes</taxon>
        <taxon>Phaffomycetales</taxon>
        <taxon>Wickerhamomycetaceae</taxon>
        <taxon>Wickerhamomyces</taxon>
    </lineage>
</organism>
<sequence>MIFKGFILLIAFASLTLSLPVKSPDAQLVHSTANSEFFSINNVSSVLERELRSLMVLNKIDVSLVAENDNDDKVLIIPRHHINERTMNGLGFRDYVKHAKKLKLSNREFDSSLEILVPEKTRPFFIFNTTDPLNIPIQKTRVEYSNFIDHSTPFDLPEFSEFTDFCLVINAPKKFDIKLLHDDMLLVPKYMLPLYKQALDEQIPLLALIFNTGSNAFDAKEHNLPLLKVKNYIASDFSLFFDIFAREWIGSVGYSQLVHSIFCTVNVQSSSNSYCIKVKEDMNNLVLFPAYNGLKKDNGVEKRHFISDDSDDEQIKFALYTGGDKVEESLGLEKRGGAGGSLLQKVKNSAKFQELTLPLSIIKDNDDDATKSTDTYSPRAKGYSQVLSKLKQHKNKLQPRDAAKVNHHEWDAAKLDDLSEKLSDRLKVKNERKKVKDNSNTFVISQASRHVQRETDKNGKKIKKVFKTKNSDEPINEDESTITLKQVQDATPKNSDSQEHTDKVPSKAENKESVPECLPITWANVFHQSIFGNQKFCGV</sequence>
<evidence type="ECO:0000313" key="4">
    <source>
        <dbReference type="Proteomes" id="UP000009328"/>
    </source>
</evidence>
<accession>K0KX43</accession>
<protein>
    <submittedName>
        <fullName evidence="3">Secreted protein</fullName>
    </submittedName>
</protein>
<evidence type="ECO:0000256" key="1">
    <source>
        <dbReference type="SAM" id="MobiDB-lite"/>
    </source>
</evidence>
<evidence type="ECO:0000256" key="2">
    <source>
        <dbReference type="SAM" id="SignalP"/>
    </source>
</evidence>
<name>K0KX43_WICCF</name>
<keyword evidence="2" id="KW-0732">Signal</keyword>